<accession>A0ABP9ZAH5</accession>
<protein>
    <submittedName>
        <fullName evidence="2">Uncharacterized protein</fullName>
    </submittedName>
</protein>
<evidence type="ECO:0000313" key="3">
    <source>
        <dbReference type="Proteomes" id="UP001473302"/>
    </source>
</evidence>
<feature type="region of interest" description="Disordered" evidence="1">
    <location>
        <begin position="347"/>
        <end position="369"/>
    </location>
</feature>
<dbReference type="Proteomes" id="UP001473302">
    <property type="component" value="Unassembled WGS sequence"/>
</dbReference>
<feature type="region of interest" description="Disordered" evidence="1">
    <location>
        <begin position="714"/>
        <end position="739"/>
    </location>
</feature>
<comment type="caution">
    <text evidence="2">The sequence shown here is derived from an EMBL/GenBank/DDBJ whole genome shotgun (WGS) entry which is preliminary data.</text>
</comment>
<name>A0ABP9ZAH5_9FUNG</name>
<organism evidence="2 3">
    <name type="scientific">Mucor flavus</name>
    <dbReference type="NCBI Taxonomy" id="439312"/>
    <lineage>
        <taxon>Eukaryota</taxon>
        <taxon>Fungi</taxon>
        <taxon>Fungi incertae sedis</taxon>
        <taxon>Mucoromycota</taxon>
        <taxon>Mucoromycotina</taxon>
        <taxon>Mucoromycetes</taxon>
        <taxon>Mucorales</taxon>
        <taxon>Mucorineae</taxon>
        <taxon>Mucoraceae</taxon>
        <taxon>Mucor</taxon>
    </lineage>
</organism>
<proteinExistence type="predicted"/>
<keyword evidence="3" id="KW-1185">Reference proteome</keyword>
<reference evidence="2 3" key="1">
    <citation type="submission" date="2024-04" db="EMBL/GenBank/DDBJ databases">
        <title>genome sequences of Mucor flavus KT1a and Helicostylum pulchrum KT1b strains isolated from the surface of a dry-aged beef.</title>
        <authorList>
            <person name="Toyotome T."/>
            <person name="Hosono M."/>
            <person name="Torimaru M."/>
            <person name="Fukuda K."/>
            <person name="Mikami N."/>
        </authorList>
    </citation>
    <scope>NUCLEOTIDE SEQUENCE [LARGE SCALE GENOMIC DNA]</scope>
    <source>
        <strain evidence="2 3">KT1a</strain>
    </source>
</reference>
<feature type="compositionally biased region" description="Low complexity" evidence="1">
    <location>
        <begin position="720"/>
        <end position="733"/>
    </location>
</feature>
<evidence type="ECO:0000313" key="2">
    <source>
        <dbReference type="EMBL" id="GAA5816113.1"/>
    </source>
</evidence>
<evidence type="ECO:0000256" key="1">
    <source>
        <dbReference type="SAM" id="MobiDB-lite"/>
    </source>
</evidence>
<gene>
    <name evidence="2" type="ORF">MFLAVUS_009636</name>
</gene>
<feature type="compositionally biased region" description="Polar residues" evidence="1">
    <location>
        <begin position="804"/>
        <end position="820"/>
    </location>
</feature>
<sequence length="877" mass="100178">MSQEPQSPAESCSDTNQLFENQFSILHSCIQSGNFEKAIQSFVLLQSNSLQNPAFQAYIIQVAENLDPAKDTDASRTRFLFRFKQLNMLKDILSLGFFASLPCLLQSNIIDFARASELEHLEEKESMRAFGVLFDYIQAYPRHAYKYLICVHIDAINLLILCAQALKGDERQKLTELFPRLCKQRLLLVRKDKVPSIKSTESKHYITLPYNLFEQFLLLGQRFYIKKHKWDESSKFTCAMLSACGYNGLEQLDSVSHIIRFQYLKEHRNSVRIDEDIETGDALPTIEDLSTISTLMCEYMVATSHFVQFGYDYYKYVCGTDDSSSLQEQKSCLIPVCSFQPNNAIKHRTGSKRAQDDTPERNTLNFSDDSHLLRRNDKRKKIDSASSSVTDDEDNRGKGLDSYCVDGVDNALQILSKAADCLRHCVDLWTWANGKLTQKSLLDQLGGWEQELCRVIEGYKLPFDMNNAVLLVRSDLALSSPSIPGNLAKALELSQTICDRIEVQRRQEKTDNGRTKTEMDIPFMFAFRVLYNIGVIYLLVGSLQQSTLEIAIILSVFPIPNGLDEKDFIHDEIDCCTVANIFHGREFGLMRVTQEGLVVRCIKHLIVSLDNESEQRGGMASIDSALRWDEKAGNMIVLMQFGWPYWNNKTNLWHKIMNRISEKRVFKNREFLEYLYVSDVLQAIRHLHLIGTVTMDIIPPEFALRASYRHLVTSTPDNGSAPSSPQHSSSYSPKNDTLDEDDLDKRIERTKSNLPIYHPSFANSILPSTSMSPSWYSASTQNNSFAKWMSPSFYYSRPATSVILPSQNGEGEQSDNSSMHDTADSSTAKSTSIPREIVTRCLEYRIRRYSPKITPQRMRHVLQRFLKNMVLKANEET</sequence>
<feature type="region of interest" description="Disordered" evidence="1">
    <location>
        <begin position="804"/>
        <end position="832"/>
    </location>
</feature>
<dbReference type="EMBL" id="BAABUK010000030">
    <property type="protein sequence ID" value="GAA5816113.1"/>
    <property type="molecule type" value="Genomic_DNA"/>
</dbReference>